<evidence type="ECO:0000256" key="1">
    <source>
        <dbReference type="ARBA" id="ARBA00004442"/>
    </source>
</evidence>
<dbReference type="EMBL" id="JXXZ01000006">
    <property type="protein sequence ID" value="KJZ00530.1"/>
    <property type="molecule type" value="Genomic_DNA"/>
</dbReference>
<evidence type="ECO:0000313" key="7">
    <source>
        <dbReference type="EMBL" id="KJZ00530.1"/>
    </source>
</evidence>
<dbReference type="GeneID" id="58228345"/>
<dbReference type="Pfam" id="PF06629">
    <property type="entry name" value="MipA"/>
    <property type="match status" value="1"/>
</dbReference>
<evidence type="ECO:0000256" key="2">
    <source>
        <dbReference type="ARBA" id="ARBA00005722"/>
    </source>
</evidence>
<comment type="similarity">
    <text evidence="2">Belongs to the MipA/OmpV family.</text>
</comment>
<dbReference type="InterPro" id="IPR010583">
    <property type="entry name" value="MipA"/>
</dbReference>
<reference evidence="7 8" key="1">
    <citation type="journal article" date="2015" name="BMC Genomics">
        <title>Genome mining reveals unlocked bioactive potential of marine Gram-negative bacteria.</title>
        <authorList>
            <person name="Machado H."/>
            <person name="Sonnenschein E.C."/>
            <person name="Melchiorsen J."/>
            <person name="Gram L."/>
        </authorList>
    </citation>
    <scope>NUCLEOTIDE SEQUENCE [LARGE SCALE GENOMIC DNA]</scope>
    <source>
        <strain evidence="7 8">S3137</strain>
    </source>
</reference>
<dbReference type="AlphaFoldDB" id="A0A0F4PZL1"/>
<dbReference type="PANTHER" id="PTHR38776">
    <property type="entry name" value="MLTA-INTERACTING PROTEIN-RELATED"/>
    <property type="match status" value="1"/>
</dbReference>
<keyword evidence="8" id="KW-1185">Reference proteome</keyword>
<keyword evidence="5" id="KW-0998">Cell outer membrane</keyword>
<proteinExistence type="inferred from homology"/>
<accession>A0A0F4PZL1</accession>
<dbReference type="OrthoDB" id="5290976at2"/>
<comment type="subcellular location">
    <subcellularLocation>
        <location evidence="1">Cell outer membrane</location>
    </subcellularLocation>
</comment>
<evidence type="ECO:0000256" key="3">
    <source>
        <dbReference type="ARBA" id="ARBA00022729"/>
    </source>
</evidence>
<sequence length="269" mass="30466">MSVITRCFAFVLALYSASSVSAELELGAGVFHANIPLYIGARESKSYTLPVPYVRYRSERLNLDRRSATGYLWQHNNWHLDISATAGIAVDSGESKARDGMDDLDWVFELGPALDYYVVGHYNQPSYFKLGVFTRKALATDFTRIDDIGFKAGPYAQWRQRLWQQGAQSITLTSRLAINYASSQYADYFYAVPAAAANSLRSEYTSGNGYGGEEVSLGLSYDSRRWWFGGFVKYYRIKDAKWRDSPLVERNHSVAFGFGLAWKFYNNRG</sequence>
<keyword evidence="3 6" id="KW-0732">Signal</keyword>
<dbReference type="eggNOG" id="COG3713">
    <property type="taxonomic scope" value="Bacteria"/>
</dbReference>
<dbReference type="PANTHER" id="PTHR38776:SF1">
    <property type="entry name" value="MLTA-INTERACTING PROTEIN-RELATED"/>
    <property type="match status" value="1"/>
</dbReference>
<dbReference type="GO" id="GO:0009252">
    <property type="term" value="P:peptidoglycan biosynthetic process"/>
    <property type="evidence" value="ECO:0007669"/>
    <property type="project" value="TreeGrafter"/>
</dbReference>
<evidence type="ECO:0008006" key="9">
    <source>
        <dbReference type="Google" id="ProtNLM"/>
    </source>
</evidence>
<dbReference type="PATRIC" id="fig|151081.8.peg.2724"/>
<comment type="caution">
    <text evidence="7">The sequence shown here is derived from an EMBL/GenBank/DDBJ whole genome shotgun (WGS) entry which is preliminary data.</text>
</comment>
<keyword evidence="4" id="KW-0472">Membrane</keyword>
<evidence type="ECO:0000256" key="5">
    <source>
        <dbReference type="ARBA" id="ARBA00023237"/>
    </source>
</evidence>
<feature type="signal peptide" evidence="6">
    <location>
        <begin position="1"/>
        <end position="22"/>
    </location>
</feature>
<dbReference type="RefSeq" id="WP_045979930.1">
    <property type="nucleotide sequence ID" value="NZ_JXXY01000015.1"/>
</dbReference>
<evidence type="ECO:0000256" key="4">
    <source>
        <dbReference type="ARBA" id="ARBA00023136"/>
    </source>
</evidence>
<dbReference type="Proteomes" id="UP000033664">
    <property type="component" value="Unassembled WGS sequence"/>
</dbReference>
<evidence type="ECO:0000313" key="8">
    <source>
        <dbReference type="Proteomes" id="UP000033664"/>
    </source>
</evidence>
<protein>
    <recommendedName>
        <fullName evidence="9">MipA/OmpV family protein</fullName>
    </recommendedName>
</protein>
<feature type="chain" id="PRO_5002474818" description="MipA/OmpV family protein" evidence="6">
    <location>
        <begin position="23"/>
        <end position="269"/>
    </location>
</feature>
<name>A0A0F4PZL1_9GAMM</name>
<gene>
    <name evidence="7" type="ORF">TW72_07575</name>
</gene>
<evidence type="ECO:0000256" key="6">
    <source>
        <dbReference type="SAM" id="SignalP"/>
    </source>
</evidence>
<dbReference type="GO" id="GO:0009279">
    <property type="term" value="C:cell outer membrane"/>
    <property type="evidence" value="ECO:0007669"/>
    <property type="project" value="UniProtKB-SubCell"/>
</dbReference>
<organism evidence="7 8">
    <name type="scientific">Pseudoalteromonas ruthenica</name>
    <dbReference type="NCBI Taxonomy" id="151081"/>
    <lineage>
        <taxon>Bacteria</taxon>
        <taxon>Pseudomonadati</taxon>
        <taxon>Pseudomonadota</taxon>
        <taxon>Gammaproteobacteria</taxon>
        <taxon>Alteromonadales</taxon>
        <taxon>Pseudoalteromonadaceae</taxon>
        <taxon>Pseudoalteromonas</taxon>
    </lineage>
</organism>